<dbReference type="AlphaFoldDB" id="A0A1D6FSH0"/>
<protein>
    <submittedName>
        <fullName evidence="1">SKU5 similar 13</fullName>
    </submittedName>
</protein>
<proteinExistence type="predicted"/>
<organism evidence="1">
    <name type="scientific">Zea mays</name>
    <name type="common">Maize</name>
    <dbReference type="NCBI Taxonomy" id="4577"/>
    <lineage>
        <taxon>Eukaryota</taxon>
        <taxon>Viridiplantae</taxon>
        <taxon>Streptophyta</taxon>
        <taxon>Embryophyta</taxon>
        <taxon>Tracheophyta</taxon>
        <taxon>Spermatophyta</taxon>
        <taxon>Magnoliopsida</taxon>
        <taxon>Liliopsida</taxon>
        <taxon>Poales</taxon>
        <taxon>Poaceae</taxon>
        <taxon>PACMAD clade</taxon>
        <taxon>Panicoideae</taxon>
        <taxon>Andropogonodae</taxon>
        <taxon>Andropogoneae</taxon>
        <taxon>Tripsacinae</taxon>
        <taxon>Zea</taxon>
    </lineage>
</organism>
<accession>A0A1D6FSH0</accession>
<feature type="non-terminal residue" evidence="1">
    <location>
        <position position="1"/>
    </location>
</feature>
<dbReference type="EMBL" id="CM000784">
    <property type="protein sequence ID" value="AQK94518.1"/>
    <property type="molecule type" value="Genomic_DNA"/>
</dbReference>
<sequence>EASPVIPRPPPDHYHHPGRLPWPPHRISSISPQQLLITILQGSSSTSASSRRRGRCATSTTCPTTPSAAARSWGCRCRHPTPPRAKDDEGAVFTSCSDHPV</sequence>
<name>A0A1D6FSH0_MAIZE</name>
<reference evidence="1" key="1">
    <citation type="submission" date="2015-12" db="EMBL/GenBank/DDBJ databases">
        <title>Update maize B73 reference genome by single molecule sequencing technologies.</title>
        <authorList>
            <consortium name="Maize Genome Sequencing Project"/>
            <person name="Ware D."/>
        </authorList>
    </citation>
    <scope>NUCLEOTIDE SEQUENCE</scope>
    <source>
        <tissue evidence="1">Seedling</tissue>
    </source>
</reference>
<evidence type="ECO:0000313" key="1">
    <source>
        <dbReference type="EMBL" id="AQK94518.1"/>
    </source>
</evidence>
<gene>
    <name evidence="1" type="ORF">ZEAMMB73_Zm00001d010630</name>
</gene>